<gene>
    <name evidence="4" type="ORF">HNQ88_001240</name>
</gene>
<keyword evidence="5" id="KW-1185">Reference proteome</keyword>
<dbReference type="Gene3D" id="2.40.160.20">
    <property type="match status" value="1"/>
</dbReference>
<organism evidence="4 5">
    <name type="scientific">Aureibacter tunicatorum</name>
    <dbReference type="NCBI Taxonomy" id="866807"/>
    <lineage>
        <taxon>Bacteria</taxon>
        <taxon>Pseudomonadati</taxon>
        <taxon>Bacteroidota</taxon>
        <taxon>Cytophagia</taxon>
        <taxon>Cytophagales</taxon>
        <taxon>Persicobacteraceae</taxon>
        <taxon>Aureibacter</taxon>
    </lineage>
</organism>
<evidence type="ECO:0000313" key="4">
    <source>
        <dbReference type="EMBL" id="MDR6238264.1"/>
    </source>
</evidence>
<feature type="chain" id="PRO_5042159448" description="Outer membrane protein beta-barrel domain-containing protein" evidence="2">
    <location>
        <begin position="20"/>
        <end position="211"/>
    </location>
</feature>
<evidence type="ECO:0000256" key="2">
    <source>
        <dbReference type="SAM" id="SignalP"/>
    </source>
</evidence>
<dbReference type="Pfam" id="PF13505">
    <property type="entry name" value="OMP_b-brl"/>
    <property type="match status" value="1"/>
</dbReference>
<name>A0AAE3XNE4_9BACT</name>
<feature type="domain" description="Outer membrane protein beta-barrel" evidence="3">
    <location>
        <begin position="5"/>
        <end position="198"/>
    </location>
</feature>
<evidence type="ECO:0000259" key="3">
    <source>
        <dbReference type="Pfam" id="PF13505"/>
    </source>
</evidence>
<dbReference type="AlphaFoldDB" id="A0AAE3XNE4"/>
<feature type="signal peptide" evidence="2">
    <location>
        <begin position="1"/>
        <end position="19"/>
    </location>
</feature>
<keyword evidence="1 2" id="KW-0732">Signal</keyword>
<accession>A0AAE3XNE4</accession>
<evidence type="ECO:0000256" key="1">
    <source>
        <dbReference type="ARBA" id="ARBA00022729"/>
    </source>
</evidence>
<evidence type="ECO:0000313" key="5">
    <source>
        <dbReference type="Proteomes" id="UP001185092"/>
    </source>
</evidence>
<dbReference type="InterPro" id="IPR011250">
    <property type="entry name" value="OMP/PagP_B-barrel"/>
</dbReference>
<dbReference type="EMBL" id="JAVDQD010000001">
    <property type="protein sequence ID" value="MDR6238264.1"/>
    <property type="molecule type" value="Genomic_DNA"/>
</dbReference>
<protein>
    <recommendedName>
        <fullName evidence="3">Outer membrane protein beta-barrel domain-containing protein</fullName>
    </recommendedName>
</protein>
<dbReference type="RefSeq" id="WP_309937740.1">
    <property type="nucleotide sequence ID" value="NZ_AP025305.1"/>
</dbReference>
<sequence length="211" mass="23498">MKKLFLLAAGLFLSATSFAQIEKGKVSLGGTVGFSISESSMINYDYYMDEVSTEKTQLFQLLPSFGYFVSDNVSLGVTTGVMFEKSSQKGSEVEYKDRIIAFGPTVRYYKMINENFGFFGQGQFLYTSTQSWASNINASGHDSDKLKINGLRIGITPGITYFVSKSVALEASYGFFGYTQSKVKDEEDIKDTEFGLNLDTSSLTFGFQFYF</sequence>
<comment type="caution">
    <text evidence="4">The sequence shown here is derived from an EMBL/GenBank/DDBJ whole genome shotgun (WGS) entry which is preliminary data.</text>
</comment>
<reference evidence="4" key="1">
    <citation type="submission" date="2023-07" db="EMBL/GenBank/DDBJ databases">
        <title>Genomic Encyclopedia of Type Strains, Phase IV (KMG-IV): sequencing the most valuable type-strain genomes for metagenomic binning, comparative biology and taxonomic classification.</title>
        <authorList>
            <person name="Goeker M."/>
        </authorList>
    </citation>
    <scope>NUCLEOTIDE SEQUENCE</scope>
    <source>
        <strain evidence="4">DSM 26174</strain>
    </source>
</reference>
<dbReference type="SUPFAM" id="SSF56925">
    <property type="entry name" value="OMPA-like"/>
    <property type="match status" value="1"/>
</dbReference>
<dbReference type="Proteomes" id="UP001185092">
    <property type="component" value="Unassembled WGS sequence"/>
</dbReference>
<proteinExistence type="predicted"/>
<dbReference type="InterPro" id="IPR027385">
    <property type="entry name" value="Beta-barrel_OMP"/>
</dbReference>